<gene>
    <name evidence="2" type="ORF">Q3O60_07120</name>
</gene>
<comment type="caution">
    <text evidence="2">The sequence shown here is derived from an EMBL/GenBank/DDBJ whole genome shotgun (WGS) entry which is preliminary data.</text>
</comment>
<dbReference type="Pfam" id="PF05643">
    <property type="entry name" value="GNA1162-like"/>
    <property type="match status" value="1"/>
</dbReference>
<evidence type="ECO:0000313" key="2">
    <source>
        <dbReference type="EMBL" id="MDP4535953.1"/>
    </source>
</evidence>
<reference evidence="2 3" key="1">
    <citation type="submission" date="2023-08" db="EMBL/GenBank/DDBJ databases">
        <authorList>
            <person name="Joshi A."/>
            <person name="Thite S."/>
        </authorList>
    </citation>
    <scope>NUCLEOTIDE SEQUENCE [LARGE SCALE GENOMIC DNA]</scope>
    <source>
        <strain evidence="2 3">AC40</strain>
    </source>
</reference>
<evidence type="ECO:0000256" key="1">
    <source>
        <dbReference type="SAM" id="Phobius"/>
    </source>
</evidence>
<protein>
    <submittedName>
        <fullName evidence="2">DUF799 domain-containing protein</fullName>
    </submittedName>
</protein>
<keyword evidence="3" id="KW-1185">Reference proteome</keyword>
<dbReference type="Gene3D" id="3.40.50.10610">
    <property type="entry name" value="ABC-type transport auxiliary lipoprotein component"/>
    <property type="match status" value="1"/>
</dbReference>
<evidence type="ECO:0000313" key="3">
    <source>
        <dbReference type="Proteomes" id="UP001231616"/>
    </source>
</evidence>
<dbReference type="EMBL" id="JAUZVZ010000008">
    <property type="protein sequence ID" value="MDP4535953.1"/>
    <property type="molecule type" value="Genomic_DNA"/>
</dbReference>
<dbReference type="InterPro" id="IPR008517">
    <property type="entry name" value="GNA1162-like"/>
</dbReference>
<dbReference type="Proteomes" id="UP001231616">
    <property type="component" value="Unassembled WGS sequence"/>
</dbReference>
<keyword evidence="1" id="KW-0472">Membrane</keyword>
<keyword evidence="1" id="KW-1133">Transmembrane helix</keyword>
<feature type="transmembrane region" description="Helical" evidence="1">
    <location>
        <begin position="12"/>
        <end position="31"/>
    </location>
</feature>
<dbReference type="PROSITE" id="PS51257">
    <property type="entry name" value="PROKAR_LIPOPROTEIN"/>
    <property type="match status" value="1"/>
</dbReference>
<accession>A0ABT9GY20</accession>
<proteinExistence type="predicted"/>
<keyword evidence="1" id="KW-0812">Transmembrane</keyword>
<name>A0ABT9GY20_9GAMM</name>
<sequence>MIKNNENTLMQWLKLGLVGAVIVLTGCVSMPSAHDYSAFRNADPHSILVLPPINNSVEVIAPYSLLSQVTGPIAESGYYVFPVTLVEQTFRNNGLTEATDIHAVPFERVHEIFGADTGLYMTIEKYGTSYVVLSSETVVAISATLVDLRSGNVLWQDKATASSAESRGNSGGGLVGMLVEAAMNQIIETITDRGFDIAAISSNRLLFAESHNGLLYGPRSPKYGQPVTSEKQK</sequence>
<organism evidence="2 3">
    <name type="scientific">Alkalimonas collagenimarina</name>
    <dbReference type="NCBI Taxonomy" id="400390"/>
    <lineage>
        <taxon>Bacteria</taxon>
        <taxon>Pseudomonadati</taxon>
        <taxon>Pseudomonadota</taxon>
        <taxon>Gammaproteobacteria</taxon>
        <taxon>Alkalimonas</taxon>
    </lineage>
</organism>